<organism evidence="2 3">
    <name type="scientific">Tetrapyrgos nigripes</name>
    <dbReference type="NCBI Taxonomy" id="182062"/>
    <lineage>
        <taxon>Eukaryota</taxon>
        <taxon>Fungi</taxon>
        <taxon>Dikarya</taxon>
        <taxon>Basidiomycota</taxon>
        <taxon>Agaricomycotina</taxon>
        <taxon>Agaricomycetes</taxon>
        <taxon>Agaricomycetidae</taxon>
        <taxon>Agaricales</taxon>
        <taxon>Marasmiineae</taxon>
        <taxon>Marasmiaceae</taxon>
        <taxon>Tetrapyrgos</taxon>
    </lineage>
</organism>
<gene>
    <name evidence="2" type="ORF">D9758_017191</name>
</gene>
<keyword evidence="3" id="KW-1185">Reference proteome</keyword>
<dbReference type="Gene3D" id="1.20.1280.50">
    <property type="match status" value="1"/>
</dbReference>
<dbReference type="AlphaFoldDB" id="A0A8H5FCP9"/>
<comment type="caution">
    <text evidence="2">The sequence shown here is derived from an EMBL/GenBank/DDBJ whole genome shotgun (WGS) entry which is preliminary data.</text>
</comment>
<name>A0A8H5FCP9_9AGAR</name>
<dbReference type="Proteomes" id="UP000559256">
    <property type="component" value="Unassembled WGS sequence"/>
</dbReference>
<dbReference type="OrthoDB" id="3365698at2759"/>
<protein>
    <recommendedName>
        <fullName evidence="4">F-box domain-containing protein</fullName>
    </recommendedName>
</protein>
<dbReference type="SUPFAM" id="SSF52047">
    <property type="entry name" value="RNI-like"/>
    <property type="match status" value="1"/>
</dbReference>
<reference evidence="2 3" key="1">
    <citation type="journal article" date="2020" name="ISME J.">
        <title>Uncovering the hidden diversity of litter-decomposition mechanisms in mushroom-forming fungi.</title>
        <authorList>
            <person name="Floudas D."/>
            <person name="Bentzer J."/>
            <person name="Ahren D."/>
            <person name="Johansson T."/>
            <person name="Persson P."/>
            <person name="Tunlid A."/>
        </authorList>
    </citation>
    <scope>NUCLEOTIDE SEQUENCE [LARGE SCALE GENOMIC DNA]</scope>
    <source>
        <strain evidence="2 3">CBS 291.85</strain>
    </source>
</reference>
<sequence>MSAETEAGPSISSYWYDAGDPDYAGISWGKGRGNGWGKGREDDHGWGWLGSVDDWDDNSWRYRRSAMERPWPPTDDMDLSPIILCRECLSSFPYPQEDTGSRNPLIVSQLRSRHLPTPSEGARVQMYIDDLANDLSRYSRESRRLESMIEKLTLQRRHLETYRSDYVALLSPVRRLPPELLGQILEYCCQFPPPNKPRDRRRAVLPEALVLSHVCCYWREVAQSLPSLWSSLRVYLWPTQYARRAMGSDSDLSPSESYAQTQFTQYALSLSRSAPLSILLEAPGTVDPEGNKHLAIDELFQNSHRWQTVVWRLQNSGPHSPPALPPAGSASPGRFPLPLLRSLSLHGGTLRDHLQIFGSGGSNLKHLSLQNLSFEPQRSGTSFPWRNVTSAVVCKQTVPEILDVLRSCPNLCTLTLTRFRYYTDWETFINPESSAPVFQLDHLTSLTVSTDRLHTLLVAITTPALASLHMSSALGNDGAYHDVFPQDTFLEFLSRCSVGGSFLKELTLDKVKLTDTQLLEILHFTPNLETLKVNDYHGPKESYDDQWAPPPESPLPYSAVPGHARHSAIPLTITNHLLRSLTIQDDFLFTSRPWSPSVAGVNLLPRLHTIDFVTNLSRVDYGPIADVVSSRSRQMRTGTMISSLGSVSIRQGGEYHERTRSWGGGSDFDVSDDDLCWNLMITIILLSYYAYGNQSGTADIRSNDHTDILRLFILLYYFD</sequence>
<accession>A0A8H5FCP9</accession>
<evidence type="ECO:0000313" key="2">
    <source>
        <dbReference type="EMBL" id="KAF5331752.1"/>
    </source>
</evidence>
<evidence type="ECO:0000256" key="1">
    <source>
        <dbReference type="SAM" id="Coils"/>
    </source>
</evidence>
<dbReference type="EMBL" id="JAACJM010000321">
    <property type="protein sequence ID" value="KAF5331752.1"/>
    <property type="molecule type" value="Genomic_DNA"/>
</dbReference>
<evidence type="ECO:0000313" key="3">
    <source>
        <dbReference type="Proteomes" id="UP000559256"/>
    </source>
</evidence>
<feature type="coiled-coil region" evidence="1">
    <location>
        <begin position="128"/>
        <end position="155"/>
    </location>
</feature>
<proteinExistence type="predicted"/>
<keyword evidence="1" id="KW-0175">Coiled coil</keyword>
<evidence type="ECO:0008006" key="4">
    <source>
        <dbReference type="Google" id="ProtNLM"/>
    </source>
</evidence>
<dbReference type="InterPro" id="IPR032675">
    <property type="entry name" value="LRR_dom_sf"/>
</dbReference>
<dbReference type="Gene3D" id="3.80.10.10">
    <property type="entry name" value="Ribonuclease Inhibitor"/>
    <property type="match status" value="1"/>
</dbReference>